<dbReference type="Pfam" id="PF00501">
    <property type="entry name" value="AMP-binding"/>
    <property type="match status" value="1"/>
</dbReference>
<dbReference type="InterPro" id="IPR000873">
    <property type="entry name" value="AMP-dep_synth/lig_dom"/>
</dbReference>
<dbReference type="SUPFAM" id="SSF56801">
    <property type="entry name" value="Acetyl-CoA synthetase-like"/>
    <property type="match status" value="1"/>
</dbReference>
<dbReference type="PROSITE" id="PS00455">
    <property type="entry name" value="AMP_BINDING"/>
    <property type="match status" value="1"/>
</dbReference>
<reference evidence="5 6" key="1">
    <citation type="submission" date="2018-08" db="EMBL/GenBank/DDBJ databases">
        <title>Diversity &amp; Physiological Properties of Lignin-Decomposing Actinobacteria from Soil.</title>
        <authorList>
            <person name="Roh S.G."/>
            <person name="Kim S.B."/>
        </authorList>
    </citation>
    <scope>NUCLEOTIDE SEQUENCE [LARGE SCALE GENOMIC DNA]</scope>
    <source>
        <strain evidence="5 6">MMS17-GH009</strain>
    </source>
</reference>
<protein>
    <submittedName>
        <fullName evidence="5">Fatty acid--CoA ligase</fullName>
    </submittedName>
</protein>
<dbReference type="PANTHER" id="PTHR43201:SF5">
    <property type="entry name" value="MEDIUM-CHAIN ACYL-COA LIGASE ACSF2, MITOCHONDRIAL"/>
    <property type="match status" value="1"/>
</dbReference>
<gene>
    <name evidence="5" type="ORF">DR950_08260</name>
</gene>
<evidence type="ECO:0000256" key="2">
    <source>
        <dbReference type="ARBA" id="ARBA00022598"/>
    </source>
</evidence>
<proteinExistence type="inferred from homology"/>
<evidence type="ECO:0000259" key="3">
    <source>
        <dbReference type="Pfam" id="PF00501"/>
    </source>
</evidence>
<name>A0A372ZPF2_9ACTN</name>
<comment type="similarity">
    <text evidence="1">Belongs to the ATP-dependent AMP-binding enzyme family.</text>
</comment>
<evidence type="ECO:0000259" key="4">
    <source>
        <dbReference type="Pfam" id="PF13193"/>
    </source>
</evidence>
<dbReference type="InterPro" id="IPR045851">
    <property type="entry name" value="AMP-bd_C_sf"/>
</dbReference>
<dbReference type="PANTHER" id="PTHR43201">
    <property type="entry name" value="ACYL-COA SYNTHETASE"/>
    <property type="match status" value="1"/>
</dbReference>
<keyword evidence="6" id="KW-1185">Reference proteome</keyword>
<dbReference type="EMBL" id="QVIG01000001">
    <property type="protein sequence ID" value="RGD57779.1"/>
    <property type="molecule type" value="Genomic_DNA"/>
</dbReference>
<feature type="domain" description="AMP-binding enzyme C-terminal" evidence="4">
    <location>
        <begin position="414"/>
        <end position="489"/>
    </location>
</feature>
<dbReference type="Gene3D" id="3.30.300.30">
    <property type="match status" value="1"/>
</dbReference>
<dbReference type="GO" id="GO:0031956">
    <property type="term" value="F:medium-chain fatty acid-CoA ligase activity"/>
    <property type="evidence" value="ECO:0007669"/>
    <property type="project" value="TreeGrafter"/>
</dbReference>
<evidence type="ECO:0000256" key="1">
    <source>
        <dbReference type="ARBA" id="ARBA00006432"/>
    </source>
</evidence>
<dbReference type="GO" id="GO:0006631">
    <property type="term" value="P:fatty acid metabolic process"/>
    <property type="evidence" value="ECO:0007669"/>
    <property type="project" value="TreeGrafter"/>
</dbReference>
<feature type="domain" description="AMP-dependent synthetase/ligase" evidence="3">
    <location>
        <begin position="17"/>
        <end position="364"/>
    </location>
</feature>
<dbReference type="InterPro" id="IPR042099">
    <property type="entry name" value="ANL_N_sf"/>
</dbReference>
<evidence type="ECO:0000313" key="6">
    <source>
        <dbReference type="Proteomes" id="UP000263377"/>
    </source>
</evidence>
<comment type="caution">
    <text evidence="5">The sequence shown here is derived from an EMBL/GenBank/DDBJ whole genome shotgun (WGS) entry which is preliminary data.</text>
</comment>
<dbReference type="InterPro" id="IPR020845">
    <property type="entry name" value="AMP-binding_CS"/>
</dbReference>
<dbReference type="RefSeq" id="WP_117486515.1">
    <property type="nucleotide sequence ID" value="NZ_QVIG01000001.1"/>
</dbReference>
<keyword evidence="2 5" id="KW-0436">Ligase</keyword>
<organism evidence="5 6">
    <name type="scientific">Kitasatospora xanthocidica</name>
    <dbReference type="NCBI Taxonomy" id="83382"/>
    <lineage>
        <taxon>Bacteria</taxon>
        <taxon>Bacillati</taxon>
        <taxon>Actinomycetota</taxon>
        <taxon>Actinomycetes</taxon>
        <taxon>Kitasatosporales</taxon>
        <taxon>Streptomycetaceae</taxon>
        <taxon>Kitasatospora</taxon>
    </lineage>
</organism>
<sequence>MAEAAPTYTALVLDGLARDPARVALRYGDEEWTGQRCLDLVHRAARALERAGLGRGDGVTVLAGNRPEALLVRLAANLLGCRVAMPFPDGPVAEQVALAEFAGTSALVFDPVRCAAAADGVARAVPSAVLLSLGPSPLGLGTDLLDLAAARSPAPLAPRYLPEDVMAVRFTGGTTGRPKGVLRRFARPPRPPLLAGSVFLLCTPLCHGGGTTADLALAAGGTVVMQDGFDAGAVLAAVERHRVSRMYLPPHLLYRLLDHPLLPTTDTGSLRRVGYTGCAPSPRRLAEATRRLGRVLHQTYSLTECGPVARLGPDEHLAPRLLTTAGRPYPDTGLRVLDEDGAELPPDRTGEICVRTPTAMAGYWRDPELTGQVLRDGWLHTGDLGSLDAAGYLTVAGRRDPMAVVEGHNVFPREIEEPLRTHPEVREAVMFTTTDPDRLERVHAAVALVPGSRLTAEQLHRWARAHGLGRCAPDSLLLLPAIPLNGLGKPDLAALRAQVDAGSGRAAATAGARDGV</sequence>
<dbReference type="InterPro" id="IPR025110">
    <property type="entry name" value="AMP-bd_C"/>
</dbReference>
<dbReference type="Pfam" id="PF13193">
    <property type="entry name" value="AMP-binding_C"/>
    <property type="match status" value="1"/>
</dbReference>
<dbReference type="AlphaFoldDB" id="A0A372ZPF2"/>
<accession>A0A372ZPF2</accession>
<dbReference type="Proteomes" id="UP000263377">
    <property type="component" value="Unassembled WGS sequence"/>
</dbReference>
<dbReference type="Gene3D" id="3.40.50.12780">
    <property type="entry name" value="N-terminal domain of ligase-like"/>
    <property type="match status" value="1"/>
</dbReference>
<evidence type="ECO:0000313" key="5">
    <source>
        <dbReference type="EMBL" id="RGD57779.1"/>
    </source>
</evidence>